<dbReference type="AlphaFoldDB" id="A0AAE0XJU1"/>
<evidence type="ECO:0000256" key="2">
    <source>
        <dbReference type="SAM" id="Phobius"/>
    </source>
</evidence>
<dbReference type="Proteomes" id="UP001270362">
    <property type="component" value="Unassembled WGS sequence"/>
</dbReference>
<organism evidence="3 4">
    <name type="scientific">Podospora appendiculata</name>
    <dbReference type="NCBI Taxonomy" id="314037"/>
    <lineage>
        <taxon>Eukaryota</taxon>
        <taxon>Fungi</taxon>
        <taxon>Dikarya</taxon>
        <taxon>Ascomycota</taxon>
        <taxon>Pezizomycotina</taxon>
        <taxon>Sordariomycetes</taxon>
        <taxon>Sordariomycetidae</taxon>
        <taxon>Sordariales</taxon>
        <taxon>Podosporaceae</taxon>
        <taxon>Podospora</taxon>
    </lineage>
</organism>
<keyword evidence="2" id="KW-0812">Transmembrane</keyword>
<feature type="compositionally biased region" description="Low complexity" evidence="1">
    <location>
        <begin position="408"/>
        <end position="417"/>
    </location>
</feature>
<gene>
    <name evidence="3" type="ORF">B0T22DRAFT_453364</name>
</gene>
<comment type="caution">
    <text evidence="3">The sequence shown here is derived from an EMBL/GenBank/DDBJ whole genome shotgun (WGS) entry which is preliminary data.</text>
</comment>
<evidence type="ECO:0000313" key="4">
    <source>
        <dbReference type="Proteomes" id="UP001270362"/>
    </source>
</evidence>
<feature type="compositionally biased region" description="Low complexity" evidence="1">
    <location>
        <begin position="180"/>
        <end position="209"/>
    </location>
</feature>
<proteinExistence type="predicted"/>
<feature type="region of interest" description="Disordered" evidence="1">
    <location>
        <begin position="131"/>
        <end position="374"/>
    </location>
</feature>
<feature type="compositionally biased region" description="Acidic residues" evidence="1">
    <location>
        <begin position="252"/>
        <end position="261"/>
    </location>
</feature>
<feature type="compositionally biased region" description="Low complexity" evidence="1">
    <location>
        <begin position="453"/>
        <end position="475"/>
    </location>
</feature>
<reference evidence="3" key="2">
    <citation type="submission" date="2023-06" db="EMBL/GenBank/DDBJ databases">
        <authorList>
            <consortium name="Lawrence Berkeley National Laboratory"/>
            <person name="Haridas S."/>
            <person name="Hensen N."/>
            <person name="Bonometti L."/>
            <person name="Westerberg I."/>
            <person name="Brannstrom I.O."/>
            <person name="Guillou S."/>
            <person name="Cros-Aarteil S."/>
            <person name="Calhoun S."/>
            <person name="Kuo A."/>
            <person name="Mondo S."/>
            <person name="Pangilinan J."/>
            <person name="Riley R."/>
            <person name="Labutti K."/>
            <person name="Andreopoulos B."/>
            <person name="Lipzen A."/>
            <person name="Chen C."/>
            <person name="Yanf M."/>
            <person name="Daum C."/>
            <person name="Ng V."/>
            <person name="Clum A."/>
            <person name="Steindorff A."/>
            <person name="Ohm R."/>
            <person name="Martin F."/>
            <person name="Silar P."/>
            <person name="Natvig D."/>
            <person name="Lalanne C."/>
            <person name="Gautier V."/>
            <person name="Ament-Velasquez S.L."/>
            <person name="Kruys A."/>
            <person name="Hutchinson M.I."/>
            <person name="Powell A.J."/>
            <person name="Barry K."/>
            <person name="Miller A.N."/>
            <person name="Grigoriev I.V."/>
            <person name="Debuchy R."/>
            <person name="Gladieux P."/>
            <person name="Thoren M.H."/>
            <person name="Johannesson H."/>
        </authorList>
    </citation>
    <scope>NUCLEOTIDE SEQUENCE</scope>
    <source>
        <strain evidence="3">CBS 314.62</strain>
    </source>
</reference>
<feature type="compositionally biased region" description="Polar residues" evidence="1">
    <location>
        <begin position="34"/>
        <end position="43"/>
    </location>
</feature>
<feature type="region of interest" description="Disordered" evidence="1">
    <location>
        <begin position="436"/>
        <end position="510"/>
    </location>
</feature>
<reference evidence="3" key="1">
    <citation type="journal article" date="2023" name="Mol. Phylogenet. Evol.">
        <title>Genome-scale phylogeny and comparative genomics of the fungal order Sordariales.</title>
        <authorList>
            <person name="Hensen N."/>
            <person name="Bonometti L."/>
            <person name="Westerberg I."/>
            <person name="Brannstrom I.O."/>
            <person name="Guillou S."/>
            <person name="Cros-Aarteil S."/>
            <person name="Calhoun S."/>
            <person name="Haridas S."/>
            <person name="Kuo A."/>
            <person name="Mondo S."/>
            <person name="Pangilinan J."/>
            <person name="Riley R."/>
            <person name="LaButti K."/>
            <person name="Andreopoulos B."/>
            <person name="Lipzen A."/>
            <person name="Chen C."/>
            <person name="Yan M."/>
            <person name="Daum C."/>
            <person name="Ng V."/>
            <person name="Clum A."/>
            <person name="Steindorff A."/>
            <person name="Ohm R.A."/>
            <person name="Martin F."/>
            <person name="Silar P."/>
            <person name="Natvig D.O."/>
            <person name="Lalanne C."/>
            <person name="Gautier V."/>
            <person name="Ament-Velasquez S.L."/>
            <person name="Kruys A."/>
            <person name="Hutchinson M.I."/>
            <person name="Powell A.J."/>
            <person name="Barry K."/>
            <person name="Miller A.N."/>
            <person name="Grigoriev I.V."/>
            <person name="Debuchy R."/>
            <person name="Gladieux P."/>
            <person name="Hiltunen Thoren M."/>
            <person name="Johannesson H."/>
        </authorList>
    </citation>
    <scope>NUCLEOTIDE SEQUENCE</scope>
    <source>
        <strain evidence="3">CBS 314.62</strain>
    </source>
</reference>
<feature type="compositionally biased region" description="Acidic residues" evidence="1">
    <location>
        <begin position="293"/>
        <end position="302"/>
    </location>
</feature>
<feature type="compositionally biased region" description="Polar residues" evidence="1">
    <location>
        <begin position="265"/>
        <end position="285"/>
    </location>
</feature>
<feature type="compositionally biased region" description="Polar residues" evidence="1">
    <location>
        <begin position="309"/>
        <end position="321"/>
    </location>
</feature>
<evidence type="ECO:0000313" key="3">
    <source>
        <dbReference type="EMBL" id="KAK3694757.1"/>
    </source>
</evidence>
<evidence type="ECO:0000256" key="1">
    <source>
        <dbReference type="SAM" id="MobiDB-lite"/>
    </source>
</evidence>
<dbReference type="EMBL" id="JAULSO010000001">
    <property type="protein sequence ID" value="KAK3694757.1"/>
    <property type="molecule type" value="Genomic_DNA"/>
</dbReference>
<name>A0AAE0XJU1_9PEZI</name>
<keyword evidence="2" id="KW-0472">Membrane</keyword>
<sequence>MSCVQKLGGGESANERGSSVTGKFVTGTRRSRTPIPSHNHSSAQVFCLPPQIRAPSRPQQQRPGTVTPLPRYEVRLKPVQAARLRQRHNKASTARTGWTAANEHSTCQVTSIERFQRLSVSPATPASLCFAMDPSGLQNRQSGDQAPRPGGVSEMANSASPHRRNDGQSPPAPGAHHAHQQPALTRSESWVEISSQPSSSSLSSIGDEIVTTGLRVGSSAYHPRRRRLQQQPMPPSCIISQPPVHAGTSSQDEYDETESEEDRVMTSSAEQVNPSTNLPRQQTAVRSAIAADSETDDDDDENATALGRPSSSPTFRPQPNAFSHPPSHLMHRHSTSSAHPYHPYHPSQTRPSMHGRSQTRPHRASPNYMSPSYQADNDAALRASLTTLLSCAAAARGLPKKDDGRVGGASNAGAGAAVLPSSQPMELRLVPESELMAAGPPSGTSGGGPSKAPPRTASNSSAPSAPTSTSSRDPTLTAEKAKRPAATQNKSLRATKKKRTGSSAGIVDGETGSLISPTLLTWVVSAGVVVLVSVVGFGAGYVIGREVGRQEGAMSLSSAGNSSASCGRELVKSTSGGTLRRFRWGSVGKTITT</sequence>
<keyword evidence="2" id="KW-1133">Transmembrane helix</keyword>
<feature type="compositionally biased region" description="Polar residues" evidence="1">
    <location>
        <begin position="346"/>
        <end position="356"/>
    </location>
</feature>
<feature type="region of interest" description="Disordered" evidence="1">
    <location>
        <begin position="1"/>
        <end position="43"/>
    </location>
</feature>
<protein>
    <submittedName>
        <fullName evidence="3">Uncharacterized protein</fullName>
    </submittedName>
</protein>
<keyword evidence="4" id="KW-1185">Reference proteome</keyword>
<feature type="transmembrane region" description="Helical" evidence="2">
    <location>
        <begin position="519"/>
        <end position="544"/>
    </location>
</feature>
<accession>A0AAE0XJU1</accession>
<feature type="region of interest" description="Disordered" evidence="1">
    <location>
        <begin position="398"/>
        <end position="420"/>
    </location>
</feature>